<feature type="compositionally biased region" description="Pro residues" evidence="3">
    <location>
        <begin position="157"/>
        <end position="167"/>
    </location>
</feature>
<keyword evidence="6" id="KW-1185">Reference proteome</keyword>
<dbReference type="PRINTS" id="PR00452">
    <property type="entry name" value="SH3DOMAIN"/>
</dbReference>
<evidence type="ECO:0000256" key="1">
    <source>
        <dbReference type="ARBA" id="ARBA00022443"/>
    </source>
</evidence>
<protein>
    <recommendedName>
        <fullName evidence="4">SH3 domain-containing protein</fullName>
    </recommendedName>
</protein>
<gene>
    <name evidence="5" type="ORF">PLEPLA_LOCUS27979</name>
</gene>
<sequence>MAEARSEEEEENMRESREQVVRRQPRTSGGRSERRKPEHRHSQGPLSSIRAAIKRTSTRSTSLSETSNTRERDRDRERERRRPEITILSAEPLASTSWFPGASGGFPPPPPPAAQIWGPTIPPSIQPPPSYEEVIREKTQEQDLLPDPQDPQVSRPSRPPRPSPLSNPPKSSHVDDITTTASQSTPTSLNSDCVGTNTEPETVPHASALTQCCNVLPQLGSPLTSTTCAQTDQRDQAFAAVDSPPSASSQVLLERPRPRPRSKLGVQRISRSEVKVQTLVKLREDGCATLAARAQADSTNPEVSQGKYLQELLDAFSSDDWGFPDQHSDSSEHSRSESEDEDEDEDMAALKARIQAFEQQQQQQVADGSCGETNDGDFVVTKKPEPRPRPRLQPAKSAPPTVAPKPKNFSHSSKPSSKVFWEDVCLTAESVAQETLESLSEESNAETPTPPESAPCVLKPAAAPSKPSVAPKPQPASETPPSSNLSSPASAPVPAPRPPPPKLTASLGEAPNPKPPPRPPVAPRACVGQHNRTRATQLGRASRLFPRDPRGGQRWSTGRASGRGDAGRCKTNCESRKCSSRRPDQTGSTDLPPQSQRSKSGSQTYWNFTNASRSKPGLIQICSCSGSGPQNHQDQRPPSPHPVPAKPPVTAPAPSLRKSPVIQQKAESTRAANPSDPPLPRRPSGEKLLPLRPPPIKSTPGRPPPPAVNSTSSANQIPPSSRASPALSVSPAAQSSQTTPPPVTANKLPAQRVSKRGPPLPPRPKPGHPLYTSYTKQEVLIVLDDPLPSERLPDEGVGQTSVVPLINPSQCLLDLDTQPEPVPDQDGQSKPALEDVSLSESQSILPVQPPEQKDQPDPLPSGDPVLICPAFPSGPRCVALFDYEGEEGDELTFSQGDVIALLELKGPEWGRGQIHGRIGIFPLSFTEVVEPLPQTPTSLEETSKATAMDTTVKENNEPKTSQDSNSEVSVLRWREVEEWAVALFDFPGQTEEDLSFHKGALIRVIKHIDTEWRRGRLEGREGLYPAAFTQLHQVQPIPDQQSVVKGAGKALFDFTAESEDELTLKAGDDITQVEFVDEQWILGVVGGRRGLFPKNYISFL</sequence>
<feature type="compositionally biased region" description="Pro residues" evidence="3">
    <location>
        <begin position="691"/>
        <end position="707"/>
    </location>
</feature>
<dbReference type="PANTHER" id="PTHR45929:SF2">
    <property type="entry name" value="SIGNAL TRANSDUCING ADAPTER MOLECULE 1"/>
    <property type="match status" value="1"/>
</dbReference>
<feature type="compositionally biased region" description="Polar residues" evidence="3">
    <location>
        <begin position="708"/>
        <end position="723"/>
    </location>
</feature>
<dbReference type="PROSITE" id="PS50002">
    <property type="entry name" value="SH3"/>
    <property type="match status" value="3"/>
</dbReference>
<dbReference type="SMART" id="SM00326">
    <property type="entry name" value="SH3"/>
    <property type="match status" value="3"/>
</dbReference>
<dbReference type="SUPFAM" id="SSF50044">
    <property type="entry name" value="SH3-domain"/>
    <property type="match status" value="3"/>
</dbReference>
<feature type="compositionally biased region" description="Acidic residues" evidence="3">
    <location>
        <begin position="1"/>
        <end position="12"/>
    </location>
</feature>
<feature type="compositionally biased region" description="Polar residues" evidence="3">
    <location>
        <begin position="935"/>
        <end position="949"/>
    </location>
</feature>
<feature type="compositionally biased region" description="Acidic residues" evidence="3">
    <location>
        <begin position="338"/>
        <end position="347"/>
    </location>
</feature>
<keyword evidence="1 2" id="KW-0728">SH3 domain</keyword>
<feature type="compositionally biased region" description="Pro residues" evidence="3">
    <location>
        <begin position="512"/>
        <end position="522"/>
    </location>
</feature>
<feature type="compositionally biased region" description="Polar residues" evidence="3">
    <location>
        <begin position="661"/>
        <end position="672"/>
    </location>
</feature>
<comment type="caution">
    <text evidence="5">The sequence shown here is derived from an EMBL/GenBank/DDBJ whole genome shotgun (WGS) entry which is preliminary data.</text>
</comment>
<dbReference type="CDD" id="cd11816">
    <property type="entry name" value="SH3_Eve1_3"/>
    <property type="match status" value="1"/>
</dbReference>
<dbReference type="InterPro" id="IPR036028">
    <property type="entry name" value="SH3-like_dom_sf"/>
</dbReference>
<evidence type="ECO:0000313" key="6">
    <source>
        <dbReference type="Proteomes" id="UP001153269"/>
    </source>
</evidence>
<feature type="region of interest" description="Disordered" evidence="3">
    <location>
        <begin position="813"/>
        <end position="842"/>
    </location>
</feature>
<feature type="compositionally biased region" description="Pro residues" evidence="3">
    <location>
        <begin position="120"/>
        <end position="130"/>
    </location>
</feature>
<dbReference type="InterPro" id="IPR050670">
    <property type="entry name" value="STAM"/>
</dbReference>
<dbReference type="GO" id="GO:0033565">
    <property type="term" value="C:ESCRT-0 complex"/>
    <property type="evidence" value="ECO:0007669"/>
    <property type="project" value="TreeGrafter"/>
</dbReference>
<feature type="compositionally biased region" description="Low complexity" evidence="3">
    <location>
        <begin position="58"/>
        <end position="67"/>
    </location>
</feature>
<feature type="compositionally biased region" description="Pro residues" evidence="3">
    <location>
        <begin position="491"/>
        <end position="502"/>
    </location>
</feature>
<feature type="compositionally biased region" description="Basic and acidic residues" evidence="3">
    <location>
        <begin position="565"/>
        <end position="584"/>
    </location>
</feature>
<proteinExistence type="predicted"/>
<organism evidence="5 6">
    <name type="scientific">Pleuronectes platessa</name>
    <name type="common">European plaice</name>
    <dbReference type="NCBI Taxonomy" id="8262"/>
    <lineage>
        <taxon>Eukaryota</taxon>
        <taxon>Metazoa</taxon>
        <taxon>Chordata</taxon>
        <taxon>Craniata</taxon>
        <taxon>Vertebrata</taxon>
        <taxon>Euteleostomi</taxon>
        <taxon>Actinopterygii</taxon>
        <taxon>Neopterygii</taxon>
        <taxon>Teleostei</taxon>
        <taxon>Neoteleostei</taxon>
        <taxon>Acanthomorphata</taxon>
        <taxon>Carangaria</taxon>
        <taxon>Pleuronectiformes</taxon>
        <taxon>Pleuronectoidei</taxon>
        <taxon>Pleuronectidae</taxon>
        <taxon>Pleuronectes</taxon>
    </lineage>
</organism>
<feature type="region of interest" description="Disordered" evidence="3">
    <location>
        <begin position="934"/>
        <end position="966"/>
    </location>
</feature>
<feature type="region of interest" description="Disordered" evidence="3">
    <location>
        <begin position="433"/>
        <end position="773"/>
    </location>
</feature>
<feature type="compositionally biased region" description="Low complexity" evidence="3">
    <location>
        <begin position="459"/>
        <end position="490"/>
    </location>
</feature>
<reference evidence="5" key="1">
    <citation type="submission" date="2020-03" db="EMBL/GenBank/DDBJ databases">
        <authorList>
            <person name="Weist P."/>
        </authorList>
    </citation>
    <scope>NUCLEOTIDE SEQUENCE</scope>
</reference>
<dbReference type="InterPro" id="IPR035835">
    <property type="entry name" value="Eve1_SH3_3"/>
</dbReference>
<accession>A0A9N7V001</accession>
<dbReference type="GO" id="GO:0043328">
    <property type="term" value="P:protein transport to vacuole involved in ubiquitin-dependent protein catabolic process via the multivesicular body sorting pathway"/>
    <property type="evidence" value="ECO:0007669"/>
    <property type="project" value="TreeGrafter"/>
</dbReference>
<evidence type="ECO:0000259" key="4">
    <source>
        <dbReference type="PROSITE" id="PS50002"/>
    </source>
</evidence>
<dbReference type="Proteomes" id="UP001153269">
    <property type="component" value="Unassembled WGS sequence"/>
</dbReference>
<dbReference type="InterPro" id="IPR001452">
    <property type="entry name" value="SH3_domain"/>
</dbReference>
<dbReference type="Pfam" id="PF00018">
    <property type="entry name" value="SH3_1"/>
    <property type="match status" value="3"/>
</dbReference>
<feature type="domain" description="SH3" evidence="4">
    <location>
        <begin position="975"/>
        <end position="1034"/>
    </location>
</feature>
<evidence type="ECO:0000256" key="2">
    <source>
        <dbReference type="PROSITE-ProRule" id="PRU00192"/>
    </source>
</evidence>
<feature type="region of interest" description="Disordered" evidence="3">
    <location>
        <begin position="238"/>
        <end position="268"/>
    </location>
</feature>
<feature type="compositionally biased region" description="Basic and acidic residues" evidence="3">
    <location>
        <begin position="68"/>
        <end position="84"/>
    </location>
</feature>
<dbReference type="Gene3D" id="2.30.30.40">
    <property type="entry name" value="SH3 Domains"/>
    <property type="match status" value="3"/>
</dbReference>
<dbReference type="AlphaFoldDB" id="A0A9N7V001"/>
<feature type="compositionally biased region" description="Polar residues" evidence="3">
    <location>
        <begin position="585"/>
        <end position="613"/>
    </location>
</feature>
<feature type="domain" description="SH3" evidence="4">
    <location>
        <begin position="1043"/>
        <end position="1100"/>
    </location>
</feature>
<feature type="compositionally biased region" description="Polar residues" evidence="3">
    <location>
        <begin position="177"/>
        <end position="200"/>
    </location>
</feature>
<dbReference type="PRINTS" id="PR01217">
    <property type="entry name" value="PRICHEXTENSN"/>
</dbReference>
<name>A0A9N7V001_PLEPL</name>
<evidence type="ECO:0000256" key="3">
    <source>
        <dbReference type="SAM" id="MobiDB-lite"/>
    </source>
</evidence>
<feature type="region of interest" description="Disordered" evidence="3">
    <location>
        <begin position="319"/>
        <end position="417"/>
    </location>
</feature>
<feature type="compositionally biased region" description="Basic and acidic residues" evidence="3">
    <location>
        <begin position="326"/>
        <end position="337"/>
    </location>
</feature>
<evidence type="ECO:0000313" key="5">
    <source>
        <dbReference type="EMBL" id="CAB1440213.1"/>
    </source>
</evidence>
<feature type="compositionally biased region" description="Pro residues" evidence="3">
    <location>
        <begin position="637"/>
        <end position="651"/>
    </location>
</feature>
<feature type="region of interest" description="Disordered" evidence="3">
    <location>
        <begin position="1"/>
        <end position="201"/>
    </location>
</feature>
<feature type="domain" description="SH3" evidence="4">
    <location>
        <begin position="872"/>
        <end position="931"/>
    </location>
</feature>
<dbReference type="PANTHER" id="PTHR45929">
    <property type="entry name" value="JAK PATHWAY SIGNAL TRANSDUCTION ADAPTOR MOLECULE"/>
    <property type="match status" value="1"/>
</dbReference>
<dbReference type="EMBL" id="CADEAL010002413">
    <property type="protein sequence ID" value="CAB1440213.1"/>
    <property type="molecule type" value="Genomic_DNA"/>
</dbReference>
<feature type="compositionally biased region" description="Polar residues" evidence="3">
    <location>
        <begin position="622"/>
        <end position="632"/>
    </location>
</feature>